<dbReference type="AlphaFoldDB" id="A0A6D2KVZ3"/>
<feature type="region of interest" description="Disordered" evidence="1">
    <location>
        <begin position="101"/>
        <end position="269"/>
    </location>
</feature>
<feature type="compositionally biased region" description="Basic and acidic residues" evidence="1">
    <location>
        <begin position="190"/>
        <end position="206"/>
    </location>
</feature>
<name>A0A6D2KVZ3_9BRAS</name>
<keyword evidence="4" id="KW-1185">Reference proteome</keyword>
<evidence type="ECO:0000259" key="2">
    <source>
        <dbReference type="Pfam" id="PF03078"/>
    </source>
</evidence>
<evidence type="ECO:0000313" key="4">
    <source>
        <dbReference type="Proteomes" id="UP000467841"/>
    </source>
</evidence>
<dbReference type="Proteomes" id="UP000467841">
    <property type="component" value="Unassembled WGS sequence"/>
</dbReference>
<dbReference type="InterPro" id="IPR004312">
    <property type="entry name" value="ATHILA_Orf1_C"/>
</dbReference>
<feature type="compositionally biased region" description="Basic residues" evidence="1">
    <location>
        <begin position="171"/>
        <end position="180"/>
    </location>
</feature>
<feature type="compositionally biased region" description="Basic and acidic residues" evidence="1">
    <location>
        <begin position="153"/>
        <end position="170"/>
    </location>
</feature>
<feature type="compositionally biased region" description="Basic and acidic residues" evidence="1">
    <location>
        <begin position="101"/>
        <end position="120"/>
    </location>
</feature>
<feature type="domain" description="Arabidopsis retrotransposon Orf1 C-terminal" evidence="2">
    <location>
        <begin position="1"/>
        <end position="118"/>
    </location>
</feature>
<feature type="compositionally biased region" description="Acidic residues" evidence="1">
    <location>
        <begin position="207"/>
        <end position="216"/>
    </location>
</feature>
<gene>
    <name evidence="3" type="ORF">MERR_LOCUS44637</name>
</gene>
<dbReference type="Pfam" id="PF03078">
    <property type="entry name" value="ATHILA"/>
    <property type="match status" value="1"/>
</dbReference>
<protein>
    <recommendedName>
        <fullName evidence="2">Arabidopsis retrotransposon Orf1 C-terminal domain-containing protein</fullName>
    </recommendedName>
</protein>
<proteinExistence type="predicted"/>
<evidence type="ECO:0000256" key="1">
    <source>
        <dbReference type="SAM" id="MobiDB-lite"/>
    </source>
</evidence>
<evidence type="ECO:0000313" key="3">
    <source>
        <dbReference type="EMBL" id="CAA7057401.1"/>
    </source>
</evidence>
<comment type="caution">
    <text evidence="3">The sequence shown here is derived from an EMBL/GenBank/DDBJ whole genome shotgun (WGS) entry which is preliminary data.</text>
</comment>
<dbReference type="EMBL" id="CACVBM020001688">
    <property type="protein sequence ID" value="CAA7057401.1"/>
    <property type="molecule type" value="Genomic_DNA"/>
</dbReference>
<reference evidence="3" key="1">
    <citation type="submission" date="2020-01" db="EMBL/GenBank/DDBJ databases">
        <authorList>
            <person name="Mishra B."/>
        </authorList>
    </citation>
    <scope>NUCLEOTIDE SEQUENCE [LARGE SCALE GENOMIC DNA]</scope>
</reference>
<sequence>MDIKFCKTNLLIEHKELDGRFQFKFTHPTAGLSKLLLPNPELTTVLGGTNIDFRPPVYTLVGHEADLQEEEIELDRAEDRAEAQAEDGVQESADLGKAMDKMQKSMDKMVSKIKSLEKKVSGSSSKKKKAPKAPTFPRSRSLLTTQRRLPAQEPHRASSFEPREGEDNTQRRRKTSKARRSSSTTGLDRVQTEETQLDRADGRADQEEPQFEDPGFEYDPMPYQEPPRSRWNPYGQYELPMLHQGQGSHTHFNAEEEEEEEPQACLLCS</sequence>
<feature type="compositionally biased region" description="Low complexity" evidence="1">
    <location>
        <begin position="138"/>
        <end position="149"/>
    </location>
</feature>
<accession>A0A6D2KVZ3</accession>
<organism evidence="3 4">
    <name type="scientific">Microthlaspi erraticum</name>
    <dbReference type="NCBI Taxonomy" id="1685480"/>
    <lineage>
        <taxon>Eukaryota</taxon>
        <taxon>Viridiplantae</taxon>
        <taxon>Streptophyta</taxon>
        <taxon>Embryophyta</taxon>
        <taxon>Tracheophyta</taxon>
        <taxon>Spermatophyta</taxon>
        <taxon>Magnoliopsida</taxon>
        <taxon>eudicotyledons</taxon>
        <taxon>Gunneridae</taxon>
        <taxon>Pentapetalae</taxon>
        <taxon>rosids</taxon>
        <taxon>malvids</taxon>
        <taxon>Brassicales</taxon>
        <taxon>Brassicaceae</taxon>
        <taxon>Coluteocarpeae</taxon>
        <taxon>Microthlaspi</taxon>
    </lineage>
</organism>